<keyword evidence="3" id="KW-1185">Reference proteome</keyword>
<dbReference type="AlphaFoldDB" id="A0A9N8N9X3"/>
<dbReference type="Proteomes" id="UP000675121">
    <property type="component" value="Unassembled WGS sequence"/>
</dbReference>
<gene>
    <name evidence="2" type="ORF">R70211_07708</name>
</gene>
<comment type="caution">
    <text evidence="2">The sequence shown here is derived from an EMBL/GenBank/DDBJ whole genome shotgun (WGS) entry which is preliminary data.</text>
</comment>
<dbReference type="RefSeq" id="WP_201077375.1">
    <property type="nucleotide sequence ID" value="NZ_CAJNAS010000062.1"/>
</dbReference>
<evidence type="ECO:0000313" key="2">
    <source>
        <dbReference type="EMBL" id="CAE6969655.1"/>
    </source>
</evidence>
<organism evidence="2 3">
    <name type="scientific">Paraburkholderia domus</name>
    <dbReference type="NCBI Taxonomy" id="2793075"/>
    <lineage>
        <taxon>Bacteria</taxon>
        <taxon>Pseudomonadati</taxon>
        <taxon>Pseudomonadota</taxon>
        <taxon>Betaproteobacteria</taxon>
        <taxon>Burkholderiales</taxon>
        <taxon>Burkholderiaceae</taxon>
        <taxon>Paraburkholderia</taxon>
    </lineage>
</organism>
<dbReference type="EMBL" id="CAJNAS010000062">
    <property type="protein sequence ID" value="CAE6969655.1"/>
    <property type="molecule type" value="Genomic_DNA"/>
</dbReference>
<evidence type="ECO:0000256" key="1">
    <source>
        <dbReference type="SAM" id="Phobius"/>
    </source>
</evidence>
<feature type="transmembrane region" description="Helical" evidence="1">
    <location>
        <begin position="12"/>
        <end position="30"/>
    </location>
</feature>
<name>A0A9N8N9X3_9BURK</name>
<proteinExistence type="predicted"/>
<sequence>MKILSNGNFTAWFRILLWAAGIAIAVSSYFLLTGLAMFIGVVIGMLVLATGTYAERANLLHLKPFDNSYKKARESYRVEDDKQDEQG</sequence>
<reference evidence="2" key="1">
    <citation type="submission" date="2021-02" db="EMBL/GenBank/DDBJ databases">
        <authorList>
            <person name="Vanwijnsberghe S."/>
        </authorList>
    </citation>
    <scope>NUCLEOTIDE SEQUENCE</scope>
    <source>
        <strain evidence="2">R-70211</strain>
    </source>
</reference>
<keyword evidence="1" id="KW-0812">Transmembrane</keyword>
<accession>A0A9N8N9X3</accession>
<evidence type="ECO:0000313" key="3">
    <source>
        <dbReference type="Proteomes" id="UP000675121"/>
    </source>
</evidence>
<keyword evidence="1" id="KW-1133">Transmembrane helix</keyword>
<protein>
    <submittedName>
        <fullName evidence="2">Uncharacterized protein</fullName>
    </submittedName>
</protein>
<keyword evidence="1" id="KW-0472">Membrane</keyword>